<protein>
    <submittedName>
        <fullName evidence="1">Uncharacterized protein</fullName>
    </submittedName>
</protein>
<evidence type="ECO:0000313" key="1">
    <source>
        <dbReference type="EMBL" id="TPG47138.1"/>
    </source>
</evidence>
<organism evidence="1 2">
    <name type="scientific">Sphingomonas glacialis</name>
    <dbReference type="NCBI Taxonomy" id="658225"/>
    <lineage>
        <taxon>Bacteria</taxon>
        <taxon>Pseudomonadati</taxon>
        <taxon>Pseudomonadota</taxon>
        <taxon>Alphaproteobacteria</taxon>
        <taxon>Sphingomonadales</taxon>
        <taxon>Sphingomonadaceae</taxon>
        <taxon>Sphingomonas</taxon>
    </lineage>
</organism>
<evidence type="ECO:0000313" key="2">
    <source>
        <dbReference type="Proteomes" id="UP000319931"/>
    </source>
</evidence>
<comment type="caution">
    <text evidence="1">The sequence shown here is derived from an EMBL/GenBank/DDBJ whole genome shotgun (WGS) entry which is preliminary data.</text>
</comment>
<dbReference type="AlphaFoldDB" id="A0A502FCH4"/>
<keyword evidence="2" id="KW-1185">Reference proteome</keyword>
<gene>
    <name evidence="1" type="ORF">EAH76_22275</name>
</gene>
<proteinExistence type="predicted"/>
<dbReference type="Proteomes" id="UP000319931">
    <property type="component" value="Unassembled WGS sequence"/>
</dbReference>
<accession>A0A502FCH4</accession>
<dbReference type="EMBL" id="RCZC01000011">
    <property type="protein sequence ID" value="TPG47138.1"/>
    <property type="molecule type" value="Genomic_DNA"/>
</dbReference>
<name>A0A502FCH4_9SPHN</name>
<sequence>MTAWNEIFASIDAAARRMLRIREANAAFRAKARCGIAGWMICNAGQATGPCGAAGYCGSRGNSEGLQSLFSRARQRMLCRIG</sequence>
<reference evidence="1 2" key="1">
    <citation type="journal article" date="2019" name="Environ. Microbiol.">
        <title>Species interactions and distinct microbial communities in high Arctic permafrost affected cryosols are associated with the CH4 and CO2 gas fluxes.</title>
        <authorList>
            <person name="Altshuler I."/>
            <person name="Hamel J."/>
            <person name="Turney S."/>
            <person name="Magnuson E."/>
            <person name="Levesque R."/>
            <person name="Greer C."/>
            <person name="Whyte L.G."/>
        </authorList>
    </citation>
    <scope>NUCLEOTIDE SEQUENCE [LARGE SCALE GENOMIC DNA]</scope>
    <source>
        <strain evidence="1 2">E6.1</strain>
    </source>
</reference>